<feature type="compositionally biased region" description="Basic and acidic residues" evidence="3">
    <location>
        <begin position="548"/>
        <end position="557"/>
    </location>
</feature>
<feature type="compositionally biased region" description="Polar residues" evidence="3">
    <location>
        <begin position="383"/>
        <end position="407"/>
    </location>
</feature>
<evidence type="ECO:0000256" key="2">
    <source>
        <dbReference type="SAM" id="Coils"/>
    </source>
</evidence>
<feature type="compositionally biased region" description="Basic and acidic residues" evidence="3">
    <location>
        <begin position="362"/>
        <end position="380"/>
    </location>
</feature>
<feature type="region of interest" description="Disordered" evidence="3">
    <location>
        <begin position="2101"/>
        <end position="2185"/>
    </location>
</feature>
<feature type="compositionally biased region" description="Polar residues" evidence="3">
    <location>
        <begin position="2231"/>
        <end position="2250"/>
    </location>
</feature>
<dbReference type="InterPro" id="IPR051825">
    <property type="entry name" value="SRCIN1"/>
</dbReference>
<dbReference type="EMBL" id="GEZM01096109">
    <property type="protein sequence ID" value="JAV55156.1"/>
    <property type="molecule type" value="Transcribed_RNA"/>
</dbReference>
<feature type="domain" description="Actin interacting protein 3-like C-terminal" evidence="4">
    <location>
        <begin position="1388"/>
        <end position="1465"/>
    </location>
</feature>
<feature type="compositionally biased region" description="Basic and acidic residues" evidence="3">
    <location>
        <begin position="1281"/>
        <end position="1302"/>
    </location>
</feature>
<feature type="compositionally biased region" description="Polar residues" evidence="3">
    <location>
        <begin position="818"/>
        <end position="837"/>
    </location>
</feature>
<protein>
    <recommendedName>
        <fullName evidence="4">Actin interacting protein 3-like C-terminal domain-containing protein</fullName>
    </recommendedName>
</protein>
<feature type="region of interest" description="Disordered" evidence="3">
    <location>
        <begin position="1018"/>
        <end position="1041"/>
    </location>
</feature>
<evidence type="ECO:0000256" key="3">
    <source>
        <dbReference type="SAM" id="MobiDB-lite"/>
    </source>
</evidence>
<feature type="compositionally biased region" description="Low complexity" evidence="3">
    <location>
        <begin position="2354"/>
        <end position="2389"/>
    </location>
</feature>
<keyword evidence="1 2" id="KW-0175">Coiled coil</keyword>
<feature type="region of interest" description="Disordered" evidence="3">
    <location>
        <begin position="1541"/>
        <end position="1572"/>
    </location>
</feature>
<feature type="region of interest" description="Disordered" evidence="3">
    <location>
        <begin position="898"/>
        <end position="943"/>
    </location>
</feature>
<organism evidence="5">
    <name type="scientific">Photinus pyralis</name>
    <name type="common">Common eastern firefly</name>
    <name type="synonym">Lampyris pyralis</name>
    <dbReference type="NCBI Taxonomy" id="7054"/>
    <lineage>
        <taxon>Eukaryota</taxon>
        <taxon>Metazoa</taxon>
        <taxon>Ecdysozoa</taxon>
        <taxon>Arthropoda</taxon>
        <taxon>Hexapoda</taxon>
        <taxon>Insecta</taxon>
        <taxon>Pterygota</taxon>
        <taxon>Neoptera</taxon>
        <taxon>Endopterygota</taxon>
        <taxon>Coleoptera</taxon>
        <taxon>Polyphaga</taxon>
        <taxon>Elateriformia</taxon>
        <taxon>Elateroidea</taxon>
        <taxon>Lampyridae</taxon>
        <taxon>Lampyrinae</taxon>
        <taxon>Photinus</taxon>
    </lineage>
</organism>
<feature type="region of interest" description="Disordered" evidence="3">
    <location>
        <begin position="1068"/>
        <end position="1090"/>
    </location>
</feature>
<feature type="region of interest" description="Disordered" evidence="3">
    <location>
        <begin position="1614"/>
        <end position="1633"/>
    </location>
</feature>
<feature type="compositionally biased region" description="Basic and acidic residues" evidence="3">
    <location>
        <begin position="408"/>
        <end position="421"/>
    </location>
</feature>
<feature type="region of interest" description="Disordered" evidence="3">
    <location>
        <begin position="1957"/>
        <end position="2015"/>
    </location>
</feature>
<feature type="region of interest" description="Disordered" evidence="3">
    <location>
        <begin position="1195"/>
        <end position="1214"/>
    </location>
</feature>
<name>A0A1Y1K6X4_PHOPY</name>
<feature type="compositionally biased region" description="Basic and acidic residues" evidence="3">
    <location>
        <begin position="1678"/>
        <end position="1687"/>
    </location>
</feature>
<feature type="region of interest" description="Disordered" evidence="3">
    <location>
        <begin position="701"/>
        <end position="726"/>
    </location>
</feature>
<accession>A0A1Y1K6X4</accession>
<dbReference type="InterPro" id="IPR022782">
    <property type="entry name" value="AIP3-like_C"/>
</dbReference>
<feature type="compositionally biased region" description="Basic and acidic residues" evidence="3">
    <location>
        <begin position="2271"/>
        <end position="2285"/>
    </location>
</feature>
<feature type="region of interest" description="Disordered" evidence="3">
    <location>
        <begin position="799"/>
        <end position="837"/>
    </location>
</feature>
<feature type="region of interest" description="Disordered" evidence="3">
    <location>
        <begin position="358"/>
        <end position="459"/>
    </location>
</feature>
<dbReference type="PANTHER" id="PTHR22741:SF10">
    <property type="entry name" value="COILED-COIL DOMAIN-CONTAINING PROTEIN CG32809"/>
    <property type="match status" value="1"/>
</dbReference>
<feature type="region of interest" description="Disordered" evidence="3">
    <location>
        <begin position="2219"/>
        <end position="2285"/>
    </location>
</feature>
<feature type="region of interest" description="Disordered" evidence="3">
    <location>
        <begin position="530"/>
        <end position="561"/>
    </location>
</feature>
<dbReference type="PANTHER" id="PTHR22741">
    <property type="entry name" value="P140CAP/SNIP-RELATED"/>
    <property type="match status" value="1"/>
</dbReference>
<feature type="compositionally biased region" description="Polar residues" evidence="3">
    <location>
        <begin position="2005"/>
        <end position="2015"/>
    </location>
</feature>
<feature type="region of interest" description="Disordered" evidence="3">
    <location>
        <begin position="128"/>
        <end position="167"/>
    </location>
</feature>
<proteinExistence type="predicted"/>
<feature type="compositionally biased region" description="Polar residues" evidence="3">
    <location>
        <begin position="1957"/>
        <end position="1966"/>
    </location>
</feature>
<feature type="compositionally biased region" description="Polar residues" evidence="3">
    <location>
        <begin position="2112"/>
        <end position="2121"/>
    </location>
</feature>
<feature type="compositionally biased region" description="Low complexity" evidence="3">
    <location>
        <begin position="2253"/>
        <end position="2269"/>
    </location>
</feature>
<feature type="coiled-coil region" evidence="2">
    <location>
        <begin position="1839"/>
        <end position="1866"/>
    </location>
</feature>
<feature type="region of interest" description="Disordered" evidence="3">
    <location>
        <begin position="2034"/>
        <end position="2079"/>
    </location>
</feature>
<evidence type="ECO:0000259" key="4">
    <source>
        <dbReference type="Pfam" id="PF03915"/>
    </source>
</evidence>
<evidence type="ECO:0000256" key="1">
    <source>
        <dbReference type="ARBA" id="ARBA00023054"/>
    </source>
</evidence>
<feature type="domain" description="Actin interacting protein 3-like C-terminal" evidence="4">
    <location>
        <begin position="1731"/>
        <end position="1961"/>
    </location>
</feature>
<evidence type="ECO:0000313" key="5">
    <source>
        <dbReference type="EMBL" id="JAV55156.1"/>
    </source>
</evidence>
<feature type="compositionally biased region" description="Polar residues" evidence="3">
    <location>
        <begin position="1018"/>
        <end position="1035"/>
    </location>
</feature>
<feature type="region of interest" description="Disordered" evidence="3">
    <location>
        <begin position="2349"/>
        <end position="2397"/>
    </location>
</feature>
<reference evidence="5" key="1">
    <citation type="journal article" date="2016" name="Sci. Rep.">
        <title>Molecular characterization of firefly nuptial gifts: a multi-omics approach sheds light on postcopulatory sexual selection.</title>
        <authorList>
            <person name="Al-Wathiqui N."/>
            <person name="Fallon T.R."/>
            <person name="South A."/>
            <person name="Weng J.K."/>
            <person name="Lewis S.M."/>
        </authorList>
    </citation>
    <scope>NUCLEOTIDE SEQUENCE</scope>
</reference>
<dbReference type="GO" id="GO:0005737">
    <property type="term" value="C:cytoplasm"/>
    <property type="evidence" value="ECO:0007669"/>
    <property type="project" value="TreeGrafter"/>
</dbReference>
<feature type="compositionally biased region" description="Polar residues" evidence="3">
    <location>
        <begin position="530"/>
        <end position="547"/>
    </location>
</feature>
<feature type="compositionally biased region" description="Polar residues" evidence="3">
    <location>
        <begin position="711"/>
        <end position="726"/>
    </location>
</feature>
<feature type="compositionally biased region" description="Low complexity" evidence="3">
    <location>
        <begin position="2164"/>
        <end position="2175"/>
    </location>
</feature>
<feature type="region of interest" description="Disordered" evidence="3">
    <location>
        <begin position="1665"/>
        <end position="1755"/>
    </location>
</feature>
<dbReference type="Gene3D" id="1.20.58.1540">
    <property type="entry name" value="Actin interacting protein 3, C-terminal domain"/>
    <property type="match status" value="1"/>
</dbReference>
<feature type="compositionally biased region" description="Polar residues" evidence="3">
    <location>
        <begin position="446"/>
        <end position="455"/>
    </location>
</feature>
<dbReference type="Pfam" id="PF03915">
    <property type="entry name" value="AIP3"/>
    <property type="match status" value="2"/>
</dbReference>
<feature type="region of interest" description="Disordered" evidence="3">
    <location>
        <begin position="1230"/>
        <end position="1330"/>
    </location>
</feature>
<feature type="compositionally biased region" description="Polar residues" evidence="3">
    <location>
        <begin position="2034"/>
        <end position="2052"/>
    </location>
</feature>
<sequence length="2397" mass="267671">MESMDVEQKQSSPGLIEKATANTNQENVIKNNTSFIKSSDGYTNNFAANVQNSSNLKRNNSAKSRINKSLYLQLHRQASHPCTSTVDKLKGRYEATDNAKANLVTDYTANRTITTENVNTSQILAKVEEPSRNSVQPSATVEEPRITPAELEGPSPEQALSKTKSNIEKLQKSLASKLSNNTIQHLRNKYSPASFGYPKSSLRTNTPKKVQFSENLSKIPLPTPRVSILSKEQAPPKTSGKEIIHSVIVKEVSISPVESKQEFANVKDENSNVVGAQTVPVETKPVPPEEFVEIPGVELEVQYDNIKFAEPEDKHFIVRRCSSEDSIEKLESFLSDFVMDKKTKERKRSNSFRRLLTGGLFGKDKKKSEDNRPKNQKKDNAVFSDNAQNESQVFDRNATHRNTMDSSGTRREPPQRLEEKPPSGPLYYYPSSKSYRRSEERDAYTDMSSSGSFMSNRPPKYSPEHYLPMNNGSTDKPLSYNGVNRYLDTSSSSSNTIDFDNRNCTYQNALIAQAEMRQIRENQSRLQHNISKKNVSDNGSDTSGKSSDSPERFRESPLHTSKNMQLVKPKAVIPINTDRPLPNPYHFEKIHNTENYENLELSQTLNRNLNLGASKPCPDKSNLYNKDTGGQVVVDEVYGTVFDSISPRSVNEKSSLSPSKLKLPPNREKVELQPRLRSPIPQAKVSTDKIIATELLRSKRSPTPVRELSERYNSPTRPSSYQGPTVYENSFQFPSRISTPVRNKAEYMQLNYEEPPKPPQNYLQAAEWHKTQRELDKSPAIEAPQTVTTDVMVHTNPLESQRYSTPPSPAVRPKNPLHGSSPTKYTPSPNNTTSPLMLQIQRNSPSPTAKQEILQNVEAFYWRELRKLKDKEEQDLFNYRHRQMQVYGYVEDPVLSRRSRSVSPGIQRGRRSLSLPRDGRPTQQPPRPPVHNHEPIPEGRPVIAKRPIPLPTDARPVQRNPNFIRNTFERSTIGPIGLNRPDDFQRHRQTTPIFKRGSLTAPPPESPYQMGKKVSFSSNQNATSWPTKNGFTKSPPTRRLDREMPLEDDVFLPSSPVARVEYVQRSPQYHPDYTDGRGVRQNEPVYGNGSKKITVSNKVCDIYGQIHDSRQRPAESPRDYGWNQDEAPSYGQIRNSGLVYGQLQAPNGYNSVRPNPQQNFVRGSRLTASVNDMYRRYPAENVQYVESRPKGGGVRYFHEQGPQRPLPPVPERHDSRAISVRKLIRGYVPVSDNESGSEAGEVQRILRSGSQQRSYNVIEEEWNSDGKSGRASGNESGGGRGENEGEVKSGRSRSARRDDPRRHTLSGDQHYNMSGQGGPLSRTMDLEGQFPRGYPPSSNAMLFDDDPGIMSEVETSSTGFRRGGKQRSSLPVVRTPSKTLERPLGLVFLQYRNETKRALLPNEITSIDTVKALFVRSFPKQLSMEYLDSPLVKIYIHDSSKDMFYELEDVRSHLREIRDRSVLRLFESTDVSGGLPMGGVGIPGGVGHFEDPSYFSEPEFDSEYQHQHIHKSKGSTGKGAPYYMGSTTSLPRTGPLLRPYSPAVGTLPPDRLKTLPAGNGYMSSPERGSRGYEDPYYSQYTTRSGSITPVIDEEVSDTELLDEQYSLYGVKLPSGGPRGVRSQFPGPAAAPYDTTRANYNRLRVEHMERQLANLTGLVQKALTQTPPSRDFLAPPGRDSYRSDKSVSFEKSVSFSDEPPDMNSPKQHSPQHAADTKPPKPAIKSSTLPRTSSQEKDRLKPAPPPKPASLSPGQYDGRHIYRDLQLTPEMYNQLRGLQKKAKDLRAEVRNLRRMSQAQAHSVKETIRDTFIKIRATLMAGGEQVWQAGMDQERIRLSRDEDLYKQEMIRLEKDLTDLEASVEELRGNVINRKTRVNMSDVENMALVLSKSSKTVADLKLRFPGLQDSMKAFLSSEMDKVVREEKFLKEEPERLESALRRCKKLTGTLVTLKRLASVQEQRLPCSTSAPDGRISPSITETPPTTPNSAQHSKPPTGARVGQIGFGGDNSNATDSNQRPENALDALLDELQTFSKPHSATVNTQMPQASYSDSTPSDPPAIPIKGIPPSHSAHFSHPHISEVGRKGSMDSAVILPTQNLTVTTATGSLRRLHSYPSGSDTDNSPPIQPLKSQLDGKSFNKPPIPERNADLFQHISGKRVPPPPPPRTSSKSPLASPTSPSLPPRSPATGLQHIQNVQSVAEKPQSQFEAATQNLGLSTLRRNVPNRSSIKDNKAQTLPRNIGSNLQVHTQPPVTGSELQNVSSSSCESVNSQDGTKKGSRKEELEQRHQELLKKQRALQEQYARLQQLQRGNNTLAVVPPAPDQLLKKTGSESNLLQKMGLQLATTQMTGSLTHLPSTTSIGNNSTSTSTTQSLSSTTADNTTENNINSSTNKVYETDIL</sequence>